<name>A0A7D3R068_9VIRU</name>
<organism evidence="2 3">
    <name type="scientific">Fadolivirus FV1/VV64</name>
    <dbReference type="NCBI Taxonomy" id="3070911"/>
    <lineage>
        <taxon>Viruses</taxon>
        <taxon>Varidnaviria</taxon>
        <taxon>Bamfordvirae</taxon>
        <taxon>Nucleocytoviricota</taxon>
        <taxon>Megaviricetes</taxon>
        <taxon>Imitervirales</taxon>
        <taxon>Mimiviridae</taxon>
        <taxon>Klosneuvirinae</taxon>
        <taxon>Fadolivirus</taxon>
        <taxon>Fadolivirus algeromassiliense</taxon>
    </lineage>
</organism>
<gene>
    <name evidence="2" type="ORF">Fadolivirus_1_24</name>
</gene>
<proteinExistence type="predicted"/>
<evidence type="ECO:0000313" key="2">
    <source>
        <dbReference type="EMBL" id="QKF93482.1"/>
    </source>
</evidence>
<accession>A0A7D3R068</accession>
<feature type="compositionally biased region" description="Acidic residues" evidence="1">
    <location>
        <begin position="31"/>
        <end position="62"/>
    </location>
</feature>
<feature type="region of interest" description="Disordered" evidence="1">
    <location>
        <begin position="28"/>
        <end position="99"/>
    </location>
</feature>
<sequence length="358" mass="42815">MSNQDIEEIFNYLDDLENMINQIDDIISDNYESDDYESDDYESDNYESDNYESDDYESDDYESDNKSTQSANSQKSNKQLIKEQEKAQRRKEKLERRHARYVKSDKPALKANMKAETNFPIPDTFKDMFGDDAVHDETKLPNKLKHIKNIRMLNNSYDPLTGKYIKKIWTYKRTKIDRVKRDLVWEYFRHRKTTSIVDTILESHYGGLKVIQVIYFDDPVQHNIIIFDELIKFYKKVKEQRKTLTLPQVSNKAIKKMNADSKIVKERWEYIKNTFNVNDNDTQQNVINKIETYLMSNNMFESYPPHKCNRFKINKEMQQVLGLNFEVFILCPHNGMYHEYCTTWDKILKPFVINKLIV</sequence>
<dbReference type="Proteomes" id="UP001162001">
    <property type="component" value="Segment"/>
</dbReference>
<feature type="compositionally biased region" description="Basic and acidic residues" evidence="1">
    <location>
        <begin position="80"/>
        <end position="95"/>
    </location>
</feature>
<feature type="compositionally biased region" description="Polar residues" evidence="1">
    <location>
        <begin position="66"/>
        <end position="79"/>
    </location>
</feature>
<evidence type="ECO:0000313" key="3">
    <source>
        <dbReference type="Proteomes" id="UP001162001"/>
    </source>
</evidence>
<reference evidence="2 3" key="1">
    <citation type="submission" date="2020-04" db="EMBL/GenBank/DDBJ databases">
        <title>Advantages and limits of metagenomic assembly and binning of a giant virus.</title>
        <authorList>
            <person name="Schulz F."/>
            <person name="Andreani J."/>
            <person name="Francis R."/>
            <person name="Boudjemaa H."/>
            <person name="Bou Khalil J.Y."/>
            <person name="Lee J."/>
            <person name="La Scola B."/>
            <person name="Woyke T."/>
        </authorList>
    </citation>
    <scope>NUCLEOTIDE SEQUENCE [LARGE SCALE GENOMIC DNA]</scope>
    <source>
        <strain evidence="2 3">FV1/VV64</strain>
    </source>
</reference>
<keyword evidence="3" id="KW-1185">Reference proteome</keyword>
<dbReference type="EMBL" id="MT418680">
    <property type="protein sequence ID" value="QKF93482.1"/>
    <property type="molecule type" value="Genomic_DNA"/>
</dbReference>
<protein>
    <submittedName>
        <fullName evidence="2">CDC45-like domain-containing protein</fullName>
    </submittedName>
</protein>
<evidence type="ECO:0000256" key="1">
    <source>
        <dbReference type="SAM" id="MobiDB-lite"/>
    </source>
</evidence>